<organism evidence="1 2">
    <name type="scientific">Clathrus columnatus</name>
    <dbReference type="NCBI Taxonomy" id="1419009"/>
    <lineage>
        <taxon>Eukaryota</taxon>
        <taxon>Fungi</taxon>
        <taxon>Dikarya</taxon>
        <taxon>Basidiomycota</taxon>
        <taxon>Agaricomycotina</taxon>
        <taxon>Agaricomycetes</taxon>
        <taxon>Phallomycetidae</taxon>
        <taxon>Phallales</taxon>
        <taxon>Clathraceae</taxon>
        <taxon>Clathrus</taxon>
    </lineage>
</organism>
<gene>
    <name evidence="1" type="ORF">Clacol_003013</name>
</gene>
<name>A0AAV5A6B9_9AGAM</name>
<dbReference type="GO" id="GO:0016255">
    <property type="term" value="P:attachment of GPI anchor to protein"/>
    <property type="evidence" value="ECO:0007669"/>
    <property type="project" value="InterPro"/>
</dbReference>
<dbReference type="InterPro" id="IPR007245">
    <property type="entry name" value="PIG-T"/>
</dbReference>
<accession>A0AAV5A6B9</accession>
<reference evidence="1" key="1">
    <citation type="submission" date="2021-10" db="EMBL/GenBank/DDBJ databases">
        <title>De novo Genome Assembly of Clathrus columnatus (Basidiomycota, Fungi) Using Illumina and Nanopore Sequence Data.</title>
        <authorList>
            <person name="Ogiso-Tanaka E."/>
            <person name="Itagaki H."/>
            <person name="Hosoya T."/>
            <person name="Hosaka K."/>
        </authorList>
    </citation>
    <scope>NUCLEOTIDE SEQUENCE</scope>
    <source>
        <strain evidence="1">MO-923</strain>
    </source>
</reference>
<keyword evidence="2" id="KW-1185">Reference proteome</keyword>
<proteinExistence type="predicted"/>
<evidence type="ECO:0000313" key="1">
    <source>
        <dbReference type="EMBL" id="GJJ08794.1"/>
    </source>
</evidence>
<dbReference type="GO" id="GO:0042765">
    <property type="term" value="C:GPI-anchor transamidase complex"/>
    <property type="evidence" value="ECO:0007669"/>
    <property type="project" value="InterPro"/>
</dbReference>
<dbReference type="EMBL" id="BPWL01000003">
    <property type="protein sequence ID" value="GJJ08794.1"/>
    <property type="molecule type" value="Genomic_DNA"/>
</dbReference>
<dbReference type="PANTHER" id="PTHR12959">
    <property type="entry name" value="GPI TRANSAMIDASE COMPONENT PIG-T-RELATED"/>
    <property type="match status" value="1"/>
</dbReference>
<sequence>MNEDSFVHVIADEFFDEKIYIRPLNDGKVYTHFQFKTLLEDAVPRLPNSPSQKDEAQHYVVSPLALGQILRSYAVTELHFSLNAGKWDYRTWRYPNSSSVGNGAELWVWMREDETHKCVFSYSINKENNQTSRLTISDLMQDGRVKLDTFHQTSSYSGIAALLNPHRLFGADWHGVGIQALWDAEKGIEIELSVQAVFDPVRLHGRKDRSWSFSHLFGKSIQGRCSVARDSRIEADLPSSPFTLAPPPPITNEVAQ</sequence>
<dbReference type="Proteomes" id="UP001050691">
    <property type="component" value="Unassembled WGS sequence"/>
</dbReference>
<dbReference type="Pfam" id="PF04113">
    <property type="entry name" value="Gpi16"/>
    <property type="match status" value="1"/>
</dbReference>
<protein>
    <submittedName>
        <fullName evidence="1">Uncharacterized protein</fullName>
    </submittedName>
</protein>
<dbReference type="AlphaFoldDB" id="A0AAV5A6B9"/>
<comment type="caution">
    <text evidence="1">The sequence shown here is derived from an EMBL/GenBank/DDBJ whole genome shotgun (WGS) entry which is preliminary data.</text>
</comment>
<evidence type="ECO:0000313" key="2">
    <source>
        <dbReference type="Proteomes" id="UP001050691"/>
    </source>
</evidence>
<dbReference type="PANTHER" id="PTHR12959:SF11">
    <property type="entry name" value="GPI TRANSAMIDASE COMPONENT PIG-T"/>
    <property type="match status" value="1"/>
</dbReference>